<name>A0A0C4WRS1_9GAMM</name>
<dbReference type="HOGENOM" id="CLU_120005_3_0_6"/>
<evidence type="ECO:0000313" key="3">
    <source>
        <dbReference type="Proteomes" id="UP000068210"/>
    </source>
</evidence>
<protein>
    <submittedName>
        <fullName evidence="2">Water Stress and Hypersensitive response domain-containing protein</fullName>
    </submittedName>
</protein>
<keyword evidence="3" id="KW-1185">Reference proteome</keyword>
<dbReference type="Proteomes" id="UP000068210">
    <property type="component" value="Chromosome"/>
</dbReference>
<dbReference type="Pfam" id="PF03168">
    <property type="entry name" value="LEA_2"/>
    <property type="match status" value="1"/>
</dbReference>
<dbReference type="SMART" id="SM00769">
    <property type="entry name" value="WHy"/>
    <property type="match status" value="1"/>
</dbReference>
<evidence type="ECO:0000259" key="1">
    <source>
        <dbReference type="SMART" id="SM00769"/>
    </source>
</evidence>
<proteinExistence type="predicted"/>
<gene>
    <name evidence="2" type="ORF">Achr_15430</name>
</gene>
<accession>A0A0C4WRS1</accession>
<dbReference type="GO" id="GO:0009269">
    <property type="term" value="P:response to desiccation"/>
    <property type="evidence" value="ECO:0007669"/>
    <property type="project" value="InterPro"/>
</dbReference>
<organism evidence="2 3">
    <name type="scientific">Azotobacter chroococcum NCIMB 8003</name>
    <dbReference type="NCBI Taxonomy" id="1328314"/>
    <lineage>
        <taxon>Bacteria</taxon>
        <taxon>Pseudomonadati</taxon>
        <taxon>Pseudomonadota</taxon>
        <taxon>Gammaproteobacteria</taxon>
        <taxon>Pseudomonadales</taxon>
        <taxon>Pseudomonadaceae</taxon>
        <taxon>Azotobacter</taxon>
    </lineage>
</organism>
<dbReference type="GeneID" id="61931634"/>
<dbReference type="KEGG" id="acx:Achr_15430"/>
<dbReference type="Gene3D" id="2.60.40.1820">
    <property type="match status" value="1"/>
</dbReference>
<evidence type="ECO:0000313" key="2">
    <source>
        <dbReference type="EMBL" id="AJE21002.1"/>
    </source>
</evidence>
<dbReference type="InterPro" id="IPR004864">
    <property type="entry name" value="LEA_2"/>
</dbReference>
<dbReference type="SUPFAM" id="SSF117070">
    <property type="entry name" value="LEA14-like"/>
    <property type="match status" value="1"/>
</dbReference>
<dbReference type="InterPro" id="IPR013990">
    <property type="entry name" value="WHy-dom"/>
</dbReference>
<feature type="domain" description="Water stress and hypersensitive response" evidence="1">
    <location>
        <begin position="39"/>
        <end position="158"/>
    </location>
</feature>
<dbReference type="EMBL" id="CP010415">
    <property type="protein sequence ID" value="AJE21002.1"/>
    <property type="molecule type" value="Genomic_DNA"/>
</dbReference>
<sequence>MFFQAQITRILGLLGLLGLLSGLAGCSTWVTGTFKDPDVQLVKVDVVKARLLEQQFILRFRVDNPNWASLPIRGLDYEVFLNDIRLAKGESSKWFTVPARGREEFDVLVTTNLWRHMKRIVKLLEEPDRPIQYQLQGKAKTGLLFGRRVLVSRYGEITPGDYIRD</sequence>
<reference evidence="2 3" key="1">
    <citation type="journal article" date="2015" name="PLoS ONE">
        <title>Azotobacter Genomes: The Genome of Azotobacter chroococcum NCIMB 8003 (ATCC 4412).</title>
        <authorList>
            <person name="Robson R.L."/>
            <person name="Jones R."/>
            <person name="Robson R.M."/>
            <person name="Schwartz A."/>
            <person name="Richardson T.H."/>
        </authorList>
    </citation>
    <scope>NUCLEOTIDE SEQUENCE [LARGE SCALE GENOMIC DNA]</scope>
    <source>
        <strain evidence="2 3">NCIMB 8003</strain>
    </source>
</reference>
<dbReference type="AlphaFoldDB" id="A0A0C4WRS1"/>
<dbReference type="STRING" id="1328314.Achr_15430"/>
<dbReference type="RefSeq" id="WP_169531335.1">
    <property type="nucleotide sequence ID" value="NZ_CP010415.1"/>
</dbReference>